<feature type="non-terminal residue" evidence="6">
    <location>
        <position position="205"/>
    </location>
</feature>
<dbReference type="GO" id="GO:0030076">
    <property type="term" value="C:light-harvesting complex"/>
    <property type="evidence" value="ECO:0007669"/>
    <property type="project" value="UniProtKB-KW"/>
</dbReference>
<keyword evidence="7" id="KW-1185">Reference proteome</keyword>
<dbReference type="Pfam" id="PF00504">
    <property type="entry name" value="Chloroa_b-bind"/>
    <property type="match status" value="1"/>
</dbReference>
<protein>
    <submittedName>
        <fullName evidence="6">Uncharacterized protein</fullName>
    </submittedName>
</protein>
<accession>K0RAA7</accession>
<comment type="caution">
    <text evidence="6">The sequence shown here is derived from an EMBL/GenBank/DDBJ whole genome shotgun (WGS) entry which is preliminary data.</text>
</comment>
<evidence type="ECO:0000256" key="1">
    <source>
        <dbReference type="ARBA" id="ARBA00004229"/>
    </source>
</evidence>
<dbReference type="OrthoDB" id="423598at2759"/>
<gene>
    <name evidence="6" type="ORF">THAOC_31987</name>
</gene>
<sequence>MAEAFDPRRLRLFGAQESVLFADFADASSRKRPYALSRKTNLLHGNNKKALKRTSTTNYDHACTESIPVTLHGDGHNGRAGRARQGGIVRYRRPPPSSHNQIASTIQFHFDQFFIMFKSVAALALIGSAAAFAPAQTGRASTSVSAFTIDNMPGALAPMGFFDPLNFAEKADENTLKRYREAEVTHGRVAMLAVLGFLVGEAVEG</sequence>
<comment type="subcellular location">
    <subcellularLocation>
        <location evidence="1">Plastid</location>
        <location evidence="1">Chloroplast</location>
    </subcellularLocation>
</comment>
<keyword evidence="4" id="KW-0934">Plastid</keyword>
<evidence type="ECO:0000256" key="5">
    <source>
        <dbReference type="ARBA" id="ARBA00023243"/>
    </source>
</evidence>
<reference evidence="6 7" key="1">
    <citation type="journal article" date="2012" name="Genome Biol.">
        <title>Genome and low-iron response of an oceanic diatom adapted to chronic iron limitation.</title>
        <authorList>
            <person name="Lommer M."/>
            <person name="Specht M."/>
            <person name="Roy A.S."/>
            <person name="Kraemer L."/>
            <person name="Andreson R."/>
            <person name="Gutowska M.A."/>
            <person name="Wolf J."/>
            <person name="Bergner S.V."/>
            <person name="Schilhabel M.B."/>
            <person name="Klostermeier U.C."/>
            <person name="Beiko R.G."/>
            <person name="Rosenstiel P."/>
            <person name="Hippler M."/>
            <person name="Laroche J."/>
        </authorList>
    </citation>
    <scope>NUCLEOTIDE SEQUENCE [LARGE SCALE GENOMIC DNA]</scope>
    <source>
        <strain evidence="6 7">CCMP1005</strain>
    </source>
</reference>
<evidence type="ECO:0000256" key="4">
    <source>
        <dbReference type="ARBA" id="ARBA00022640"/>
    </source>
</evidence>
<dbReference type="AlphaFoldDB" id="K0RAA7"/>
<keyword evidence="3" id="KW-0150">Chloroplast</keyword>
<evidence type="ECO:0000313" key="7">
    <source>
        <dbReference type="Proteomes" id="UP000266841"/>
    </source>
</evidence>
<evidence type="ECO:0000256" key="2">
    <source>
        <dbReference type="ARBA" id="ARBA00005933"/>
    </source>
</evidence>
<dbReference type="SUPFAM" id="SSF103511">
    <property type="entry name" value="Chlorophyll a-b binding protein"/>
    <property type="match status" value="1"/>
</dbReference>
<dbReference type="Gene3D" id="1.10.3460.10">
    <property type="entry name" value="Chlorophyll a/b binding protein domain"/>
    <property type="match status" value="1"/>
</dbReference>
<comment type="similarity">
    <text evidence="2">Belongs to the fucoxanthin chlorophyll protein family.</text>
</comment>
<evidence type="ECO:0000313" key="6">
    <source>
        <dbReference type="EMBL" id="EJK49164.1"/>
    </source>
</evidence>
<dbReference type="InterPro" id="IPR022796">
    <property type="entry name" value="Chloroa_b-bind"/>
</dbReference>
<dbReference type="eggNOG" id="ENOG502RXY6">
    <property type="taxonomic scope" value="Eukaryota"/>
</dbReference>
<name>K0RAA7_THAOC</name>
<organism evidence="6 7">
    <name type="scientific">Thalassiosira oceanica</name>
    <name type="common">Marine diatom</name>
    <dbReference type="NCBI Taxonomy" id="159749"/>
    <lineage>
        <taxon>Eukaryota</taxon>
        <taxon>Sar</taxon>
        <taxon>Stramenopiles</taxon>
        <taxon>Ochrophyta</taxon>
        <taxon>Bacillariophyta</taxon>
        <taxon>Coscinodiscophyceae</taxon>
        <taxon>Thalassiosirophycidae</taxon>
        <taxon>Thalassiosirales</taxon>
        <taxon>Thalassiosiraceae</taxon>
        <taxon>Thalassiosira</taxon>
    </lineage>
</organism>
<evidence type="ECO:0000256" key="3">
    <source>
        <dbReference type="ARBA" id="ARBA00022528"/>
    </source>
</evidence>
<dbReference type="GO" id="GO:0009507">
    <property type="term" value="C:chloroplast"/>
    <property type="evidence" value="ECO:0007669"/>
    <property type="project" value="UniProtKB-SubCell"/>
</dbReference>
<proteinExistence type="inferred from homology"/>
<keyword evidence="5" id="KW-0437">Light-harvesting polypeptide</keyword>
<dbReference type="Proteomes" id="UP000266841">
    <property type="component" value="Unassembled WGS sequence"/>
</dbReference>
<dbReference type="EMBL" id="AGNL01045057">
    <property type="protein sequence ID" value="EJK49164.1"/>
    <property type="molecule type" value="Genomic_DNA"/>
</dbReference>